<accession>A0A183BCB9</accession>
<evidence type="ECO:0000259" key="2">
    <source>
        <dbReference type="Pfam" id="PF03914"/>
    </source>
</evidence>
<organism evidence="3">
    <name type="scientific">Echinostoma caproni</name>
    <dbReference type="NCBI Taxonomy" id="27848"/>
    <lineage>
        <taxon>Eukaryota</taxon>
        <taxon>Metazoa</taxon>
        <taxon>Spiralia</taxon>
        <taxon>Lophotrochozoa</taxon>
        <taxon>Platyhelminthes</taxon>
        <taxon>Trematoda</taxon>
        <taxon>Digenea</taxon>
        <taxon>Plagiorchiida</taxon>
        <taxon>Echinostomata</taxon>
        <taxon>Echinostomatoidea</taxon>
        <taxon>Echinostomatidae</taxon>
        <taxon>Echinostoma</taxon>
    </lineage>
</organism>
<dbReference type="GO" id="GO:0030692">
    <property type="term" value="C:Noc4p-Nop14p complex"/>
    <property type="evidence" value="ECO:0007669"/>
    <property type="project" value="TreeGrafter"/>
</dbReference>
<reference evidence="3" key="1">
    <citation type="submission" date="2016-06" db="UniProtKB">
        <authorList>
            <consortium name="WormBaseParasite"/>
        </authorList>
    </citation>
    <scope>IDENTIFICATION</scope>
</reference>
<dbReference type="Pfam" id="PF03914">
    <property type="entry name" value="CBF"/>
    <property type="match status" value="1"/>
</dbReference>
<evidence type="ECO:0000256" key="1">
    <source>
        <dbReference type="ARBA" id="ARBA00007797"/>
    </source>
</evidence>
<feature type="domain" description="CCAAT-binding factor" evidence="2">
    <location>
        <begin position="3"/>
        <end position="107"/>
    </location>
</feature>
<name>A0A183BCB9_9TREM</name>
<comment type="similarity">
    <text evidence="1">Belongs to the CBF/MAK21 family.</text>
</comment>
<protein>
    <submittedName>
        <fullName evidence="3">CBF domain-containing protein</fullName>
    </submittedName>
</protein>
<proteinExistence type="inferred from homology"/>
<dbReference type="AlphaFoldDB" id="A0A183BCB9"/>
<dbReference type="WBParaSite" id="ECPE_0001689701-mRNA-1">
    <property type="protein sequence ID" value="ECPE_0001689701-mRNA-1"/>
    <property type="gene ID" value="ECPE_0001689701"/>
</dbReference>
<dbReference type="InterPro" id="IPR027193">
    <property type="entry name" value="Noc4"/>
</dbReference>
<dbReference type="PANTHER" id="PTHR12455">
    <property type="entry name" value="NUCLEOLAR COMPLEX PROTEIN 4"/>
    <property type="match status" value="1"/>
</dbReference>
<evidence type="ECO:0000313" key="3">
    <source>
        <dbReference type="WBParaSite" id="ECPE_0001689701-mRNA-1"/>
    </source>
</evidence>
<dbReference type="PANTHER" id="PTHR12455:SF0">
    <property type="entry name" value="NUCLEOLAR COMPLEX PROTEIN 4 HOMOLOG"/>
    <property type="match status" value="1"/>
</dbReference>
<dbReference type="GO" id="GO:0032040">
    <property type="term" value="C:small-subunit processome"/>
    <property type="evidence" value="ECO:0007669"/>
    <property type="project" value="TreeGrafter"/>
</dbReference>
<dbReference type="InterPro" id="IPR005612">
    <property type="entry name" value="CCAAT-binding_factor"/>
</dbReference>
<sequence length="174" mass="19441">LATHVVAGFLKRLSQLALISPLRLTPAFLVLVRNGLKRHPKCAFLIHRRKRPRPKDDSSEMEVNHQSIGDPYKWNPSNLTTSGAMESSLWEVASLQHHYAIEVTRLAHEICHPKPNYLVDSITPGELIQAQDKLLAQSIKSVQKCLRTLSQSNADFPKLGAMNGWVSDLASDSE</sequence>
<dbReference type="GO" id="GO:0042254">
    <property type="term" value="P:ribosome biogenesis"/>
    <property type="evidence" value="ECO:0007669"/>
    <property type="project" value="InterPro"/>
</dbReference>